<dbReference type="RefSeq" id="WP_268614415.1">
    <property type="nucleotide sequence ID" value="NZ_JAMDMX010000022.1"/>
</dbReference>
<dbReference type="InterPro" id="IPR000160">
    <property type="entry name" value="GGDEF_dom"/>
</dbReference>
<gene>
    <name evidence="3" type="ORF">M5X19_08060</name>
</gene>
<dbReference type="PROSITE" id="PS50113">
    <property type="entry name" value="PAC"/>
    <property type="match status" value="1"/>
</dbReference>
<dbReference type="InterPro" id="IPR035965">
    <property type="entry name" value="PAS-like_dom_sf"/>
</dbReference>
<dbReference type="Gene3D" id="3.30.450.20">
    <property type="entry name" value="PAS domain"/>
    <property type="match status" value="1"/>
</dbReference>
<dbReference type="SUPFAM" id="SSF55785">
    <property type="entry name" value="PYP-like sensor domain (PAS domain)"/>
    <property type="match status" value="1"/>
</dbReference>
<dbReference type="SMART" id="SM00267">
    <property type="entry name" value="GGDEF"/>
    <property type="match status" value="1"/>
</dbReference>
<organism evidence="3 4">
    <name type="scientific">Paenibacillus alginolyticus</name>
    <dbReference type="NCBI Taxonomy" id="59839"/>
    <lineage>
        <taxon>Bacteria</taxon>
        <taxon>Bacillati</taxon>
        <taxon>Bacillota</taxon>
        <taxon>Bacilli</taxon>
        <taxon>Bacillales</taxon>
        <taxon>Paenibacillaceae</taxon>
        <taxon>Paenibacillus</taxon>
    </lineage>
</organism>
<accession>A0ABT4G9J3</accession>
<evidence type="ECO:0000259" key="2">
    <source>
        <dbReference type="PROSITE" id="PS50887"/>
    </source>
</evidence>
<evidence type="ECO:0000313" key="4">
    <source>
        <dbReference type="Proteomes" id="UP001527099"/>
    </source>
</evidence>
<comment type="caution">
    <text evidence="3">The sequence shown here is derived from an EMBL/GenBank/DDBJ whole genome shotgun (WGS) entry which is preliminary data.</text>
</comment>
<dbReference type="CDD" id="cd01949">
    <property type="entry name" value="GGDEF"/>
    <property type="match status" value="1"/>
</dbReference>
<dbReference type="PROSITE" id="PS50887">
    <property type="entry name" value="GGDEF"/>
    <property type="match status" value="1"/>
</dbReference>
<feature type="domain" description="PAC" evidence="1">
    <location>
        <begin position="77"/>
        <end position="130"/>
    </location>
</feature>
<dbReference type="InterPro" id="IPR043128">
    <property type="entry name" value="Rev_trsase/Diguanyl_cyclase"/>
</dbReference>
<dbReference type="Gene3D" id="3.30.70.270">
    <property type="match status" value="1"/>
</dbReference>
<dbReference type="Proteomes" id="UP001527099">
    <property type="component" value="Unassembled WGS sequence"/>
</dbReference>
<dbReference type="Pfam" id="PF00990">
    <property type="entry name" value="GGDEF"/>
    <property type="match status" value="1"/>
</dbReference>
<dbReference type="SUPFAM" id="SSF55073">
    <property type="entry name" value="Nucleotide cyclase"/>
    <property type="match status" value="1"/>
</dbReference>
<protein>
    <submittedName>
        <fullName evidence="3">GGDEF domain-containing protein</fullName>
    </submittedName>
</protein>
<dbReference type="InterPro" id="IPR050469">
    <property type="entry name" value="Diguanylate_Cyclase"/>
</dbReference>
<dbReference type="EMBL" id="JAMDMX010000022">
    <property type="protein sequence ID" value="MCY9692849.1"/>
    <property type="molecule type" value="Genomic_DNA"/>
</dbReference>
<dbReference type="InterPro" id="IPR029787">
    <property type="entry name" value="Nucleotide_cyclase"/>
</dbReference>
<evidence type="ECO:0000313" key="3">
    <source>
        <dbReference type="EMBL" id="MCY9692849.1"/>
    </source>
</evidence>
<feature type="domain" description="GGDEF" evidence="2">
    <location>
        <begin position="162"/>
        <end position="294"/>
    </location>
</feature>
<reference evidence="3 4" key="1">
    <citation type="submission" date="2022-05" db="EMBL/GenBank/DDBJ databases">
        <title>Genome Sequencing of Bee-Associated Microbes.</title>
        <authorList>
            <person name="Dunlap C."/>
        </authorList>
    </citation>
    <scope>NUCLEOTIDE SEQUENCE [LARGE SCALE GENOMIC DNA]</scope>
    <source>
        <strain evidence="3 4">NRRL B-14421</strain>
    </source>
</reference>
<name>A0ABT4G9J3_9BACL</name>
<proteinExistence type="predicted"/>
<keyword evidence="4" id="KW-1185">Reference proteome</keyword>
<dbReference type="PANTHER" id="PTHR45138">
    <property type="entry name" value="REGULATORY COMPONENTS OF SENSORY TRANSDUCTION SYSTEM"/>
    <property type="match status" value="1"/>
</dbReference>
<sequence length="294" mass="33823">MEEFITDYSVLDSLLDNISIIDLNGFIRFTNESWIRFAMTNGGNPNKCGIGTNYFDACKEENTVVLGIRQVLTGRILSFQYEYPCHSPSVKRWFLMQTAPLYTSSGEIYGAVISHINITQRKLLELQLEELAITDTLTSLYNRRYFNKKLKQELAHANRYNHSLSLILLDIDHFKKINDTYGHEAGDRAIREISFVLLDCTREKDTCARLGGDEFAIILPETNAKQLKAISERILKEIQNRPLQRNKRYSFTITVSIGALVKGNQKNEEALLHDVDRALYKAKEKGRNQIYMNL</sequence>
<dbReference type="InterPro" id="IPR000700">
    <property type="entry name" value="PAS-assoc_C"/>
</dbReference>
<dbReference type="NCBIfam" id="TIGR00254">
    <property type="entry name" value="GGDEF"/>
    <property type="match status" value="1"/>
</dbReference>
<dbReference type="PANTHER" id="PTHR45138:SF9">
    <property type="entry name" value="DIGUANYLATE CYCLASE DGCM-RELATED"/>
    <property type="match status" value="1"/>
</dbReference>
<evidence type="ECO:0000259" key="1">
    <source>
        <dbReference type="PROSITE" id="PS50113"/>
    </source>
</evidence>